<feature type="signal peptide" evidence="1">
    <location>
        <begin position="1"/>
        <end position="18"/>
    </location>
</feature>
<evidence type="ECO:0000313" key="3">
    <source>
        <dbReference type="Proteomes" id="UP000536711"/>
    </source>
</evidence>
<dbReference type="OrthoDB" id="5096907at2759"/>
<organism evidence="2 3">
    <name type="scientific">Fusarium acutatum</name>
    <dbReference type="NCBI Taxonomy" id="78861"/>
    <lineage>
        <taxon>Eukaryota</taxon>
        <taxon>Fungi</taxon>
        <taxon>Dikarya</taxon>
        <taxon>Ascomycota</taxon>
        <taxon>Pezizomycotina</taxon>
        <taxon>Sordariomycetes</taxon>
        <taxon>Hypocreomycetidae</taxon>
        <taxon>Hypocreales</taxon>
        <taxon>Nectriaceae</taxon>
        <taxon>Fusarium</taxon>
        <taxon>Fusarium fujikuroi species complex</taxon>
    </lineage>
</organism>
<gene>
    <name evidence="2" type="ORF">FACUT_9350</name>
</gene>
<name>A0A8H4JKL0_9HYPO</name>
<dbReference type="Proteomes" id="UP000536711">
    <property type="component" value="Unassembled WGS sequence"/>
</dbReference>
<dbReference type="EMBL" id="JAADJF010000267">
    <property type="protein sequence ID" value="KAF4428892.1"/>
    <property type="molecule type" value="Genomic_DNA"/>
</dbReference>
<keyword evidence="1" id="KW-0732">Signal</keyword>
<evidence type="ECO:0008006" key="4">
    <source>
        <dbReference type="Google" id="ProtNLM"/>
    </source>
</evidence>
<evidence type="ECO:0000256" key="1">
    <source>
        <dbReference type="SAM" id="SignalP"/>
    </source>
</evidence>
<reference evidence="2 3" key="1">
    <citation type="submission" date="2020-01" db="EMBL/GenBank/DDBJ databases">
        <title>Identification and distribution of gene clusters putatively required for synthesis of sphingolipid metabolism inhibitors in phylogenetically diverse species of the filamentous fungus Fusarium.</title>
        <authorList>
            <person name="Kim H.-S."/>
            <person name="Busman M."/>
            <person name="Brown D.W."/>
            <person name="Divon H."/>
            <person name="Uhlig S."/>
            <person name="Proctor R.H."/>
        </authorList>
    </citation>
    <scope>NUCLEOTIDE SEQUENCE [LARGE SCALE GENOMIC DNA]</scope>
    <source>
        <strain evidence="2 3">NRRL 13308</strain>
    </source>
</reference>
<dbReference type="PROSITE" id="PS51257">
    <property type="entry name" value="PROKAR_LIPOPROTEIN"/>
    <property type="match status" value="1"/>
</dbReference>
<evidence type="ECO:0000313" key="2">
    <source>
        <dbReference type="EMBL" id="KAF4428892.1"/>
    </source>
</evidence>
<sequence>MKFSIILAVAALSAETFACTNIGQACKKGDPDACQCGAPLTLAAFATSLVAFVPCSNEMDGASKGSVFRARV</sequence>
<feature type="chain" id="PRO_5034408639" description="Extracellular membrane protein CFEM domain-containing protein" evidence="1">
    <location>
        <begin position="19"/>
        <end position="72"/>
    </location>
</feature>
<keyword evidence="3" id="KW-1185">Reference proteome</keyword>
<protein>
    <recommendedName>
        <fullName evidence="4">Extracellular membrane protein CFEM domain-containing protein</fullName>
    </recommendedName>
</protein>
<proteinExistence type="predicted"/>
<accession>A0A8H4JKL0</accession>
<comment type="caution">
    <text evidence="2">The sequence shown here is derived from an EMBL/GenBank/DDBJ whole genome shotgun (WGS) entry which is preliminary data.</text>
</comment>
<dbReference type="AlphaFoldDB" id="A0A8H4JKL0"/>